<dbReference type="InterPro" id="IPR036428">
    <property type="entry name" value="PCD_sf"/>
</dbReference>
<comment type="caution">
    <text evidence="7">The sequence shown here is derived from an EMBL/GenBank/DDBJ whole genome shotgun (WGS) entry which is preliminary data.</text>
</comment>
<dbReference type="InterPro" id="IPR029068">
    <property type="entry name" value="Glyas_Bleomycin-R_OHBP_Dase"/>
</dbReference>
<evidence type="ECO:0000256" key="2">
    <source>
        <dbReference type="ARBA" id="ARBA00006472"/>
    </source>
</evidence>
<evidence type="ECO:0000259" key="6">
    <source>
        <dbReference type="Pfam" id="PF18029"/>
    </source>
</evidence>
<dbReference type="PANTHER" id="PTHR12599">
    <property type="entry name" value="PTERIN-4-ALPHA-CARBINOLAMINE DEHYDRATASE"/>
    <property type="match status" value="1"/>
</dbReference>
<dbReference type="Proteomes" id="UP001501495">
    <property type="component" value="Unassembled WGS sequence"/>
</dbReference>
<evidence type="ECO:0000256" key="1">
    <source>
        <dbReference type="ARBA" id="ARBA00001554"/>
    </source>
</evidence>
<comment type="similarity">
    <text evidence="2">Belongs to the pterin-4-alpha-carbinolamine dehydratase family.</text>
</comment>
<protein>
    <recommendedName>
        <fullName evidence="4">Putative pterin-4-alpha-carbinolamine dehydratase</fullName>
        <ecNumber evidence="3">4.2.1.96</ecNumber>
    </recommendedName>
</protein>
<evidence type="ECO:0000256" key="5">
    <source>
        <dbReference type="ARBA" id="ARBA00023239"/>
    </source>
</evidence>
<gene>
    <name evidence="7" type="ORF">GCM10022215_06530</name>
</gene>
<dbReference type="InterPro" id="IPR041581">
    <property type="entry name" value="Glyoxalase_6"/>
</dbReference>
<evidence type="ECO:0000256" key="3">
    <source>
        <dbReference type="ARBA" id="ARBA00013252"/>
    </source>
</evidence>
<dbReference type="PANTHER" id="PTHR12599:SF0">
    <property type="entry name" value="PTERIN-4-ALPHA-CARBINOLAMINE DEHYDRATASE"/>
    <property type="match status" value="1"/>
</dbReference>
<evidence type="ECO:0000313" key="8">
    <source>
        <dbReference type="Proteomes" id="UP001501495"/>
    </source>
</evidence>
<dbReference type="EC" id="4.2.1.96" evidence="3"/>
<reference evidence="8" key="1">
    <citation type="journal article" date="2019" name="Int. J. Syst. Evol. Microbiol.">
        <title>The Global Catalogue of Microorganisms (GCM) 10K type strain sequencing project: providing services to taxonomists for standard genome sequencing and annotation.</title>
        <authorList>
            <consortium name="The Broad Institute Genomics Platform"/>
            <consortium name="The Broad Institute Genome Sequencing Center for Infectious Disease"/>
            <person name="Wu L."/>
            <person name="Ma J."/>
        </authorList>
    </citation>
    <scope>NUCLEOTIDE SEQUENCE [LARGE SCALE GENOMIC DNA]</scope>
    <source>
        <strain evidence="8">JCM 16703</strain>
    </source>
</reference>
<comment type="catalytic activity">
    <reaction evidence="1">
        <text>(4aS,6R)-4a-hydroxy-L-erythro-5,6,7,8-tetrahydrobiopterin = (6R)-L-erythro-6,7-dihydrobiopterin + H2O</text>
        <dbReference type="Rhea" id="RHEA:11920"/>
        <dbReference type="ChEBI" id="CHEBI:15377"/>
        <dbReference type="ChEBI" id="CHEBI:15642"/>
        <dbReference type="ChEBI" id="CHEBI:43120"/>
        <dbReference type="EC" id="4.2.1.96"/>
    </reaction>
</comment>
<feature type="domain" description="Glyoxalase-like" evidence="6">
    <location>
        <begin position="114"/>
        <end position="217"/>
    </location>
</feature>
<sequence length="223" mass="24940">MSIDPADRVRLSGHDIEKADLADWRFMFVSIEAVFDLPSYAVGLELVAEIGALAEESDHHPDLLLRWGRLVVKLMSHDAGGVTQRDVRMAERISALAAGRRAVARPELVQVVEIALDTWHRDTIRPFWAAILGVPDKPDHPMELIDPDGRVHTLWFQETGPHETPRQRFHYDVRVAHDTVQERIAAAIAAGGRLVSDEHAPAFWVLADAQGNQACLTTWQGRD</sequence>
<evidence type="ECO:0000256" key="4">
    <source>
        <dbReference type="ARBA" id="ARBA00021735"/>
    </source>
</evidence>
<dbReference type="EMBL" id="BAAAZH010000005">
    <property type="protein sequence ID" value="GAA4110973.1"/>
    <property type="molecule type" value="Genomic_DNA"/>
</dbReference>
<keyword evidence="8" id="KW-1185">Reference proteome</keyword>
<organism evidence="7 8">
    <name type="scientific">Nocardioides fonticola</name>
    <dbReference type="NCBI Taxonomy" id="450363"/>
    <lineage>
        <taxon>Bacteria</taxon>
        <taxon>Bacillati</taxon>
        <taxon>Actinomycetota</taxon>
        <taxon>Actinomycetes</taxon>
        <taxon>Propionibacteriales</taxon>
        <taxon>Nocardioidaceae</taxon>
        <taxon>Nocardioides</taxon>
    </lineage>
</organism>
<dbReference type="Gene3D" id="3.30.1360.20">
    <property type="entry name" value="Transcriptional coactivator/pterin dehydratase"/>
    <property type="match status" value="1"/>
</dbReference>
<keyword evidence="5" id="KW-0456">Lyase</keyword>
<accession>A0ABP7XD37</accession>
<evidence type="ECO:0000313" key="7">
    <source>
        <dbReference type="EMBL" id="GAA4110973.1"/>
    </source>
</evidence>
<proteinExistence type="inferred from homology"/>
<dbReference type="Gene3D" id="3.10.180.10">
    <property type="entry name" value="2,3-Dihydroxybiphenyl 1,2-Dioxygenase, domain 1"/>
    <property type="match status" value="1"/>
</dbReference>
<dbReference type="Pfam" id="PF18029">
    <property type="entry name" value="Glyoxalase_6"/>
    <property type="match status" value="1"/>
</dbReference>
<dbReference type="InterPro" id="IPR001533">
    <property type="entry name" value="Pterin_deHydtase"/>
</dbReference>
<dbReference type="SUPFAM" id="SSF55248">
    <property type="entry name" value="PCD-like"/>
    <property type="match status" value="1"/>
</dbReference>
<name>A0ABP7XD37_9ACTN</name>
<dbReference type="CDD" id="cd00488">
    <property type="entry name" value="PCD_DCoH"/>
    <property type="match status" value="1"/>
</dbReference>
<dbReference type="Pfam" id="PF01329">
    <property type="entry name" value="Pterin_4a"/>
    <property type="match status" value="1"/>
</dbReference>
<dbReference type="RefSeq" id="WP_344731788.1">
    <property type="nucleotide sequence ID" value="NZ_BAAAZH010000005.1"/>
</dbReference>